<dbReference type="InterPro" id="IPR036568">
    <property type="entry name" value="GGCT-like_sf"/>
</dbReference>
<dbReference type="STRING" id="28573.A0A0U1MCR4"/>
<dbReference type="InterPro" id="IPR009288">
    <property type="entry name" value="AIG2-like_dom"/>
</dbReference>
<evidence type="ECO:0000256" key="3">
    <source>
        <dbReference type="ARBA" id="ARBA00030602"/>
    </source>
</evidence>
<dbReference type="CDD" id="cd06661">
    <property type="entry name" value="GGCT_like"/>
    <property type="match status" value="1"/>
</dbReference>
<dbReference type="OrthoDB" id="3262926at2759"/>
<organism evidence="5 6">
    <name type="scientific">Talaromyces islandicus</name>
    <name type="common">Penicillium islandicum</name>
    <dbReference type="NCBI Taxonomy" id="28573"/>
    <lineage>
        <taxon>Eukaryota</taxon>
        <taxon>Fungi</taxon>
        <taxon>Dikarya</taxon>
        <taxon>Ascomycota</taxon>
        <taxon>Pezizomycotina</taxon>
        <taxon>Eurotiomycetes</taxon>
        <taxon>Eurotiomycetidae</taxon>
        <taxon>Eurotiales</taxon>
        <taxon>Trichocomaceae</taxon>
        <taxon>Talaromyces</taxon>
        <taxon>Talaromyces sect. Islandici</taxon>
    </lineage>
</organism>
<dbReference type="InterPro" id="IPR013024">
    <property type="entry name" value="GGCT-like"/>
</dbReference>
<evidence type="ECO:0000313" key="5">
    <source>
        <dbReference type="EMBL" id="CRG92800.1"/>
    </source>
</evidence>
<keyword evidence="6" id="KW-1185">Reference proteome</keyword>
<sequence>METSMTEDIEGKEDSQSSKIFKLKDSPFIRKLRSAPPGYFYQAPNPPPMRDLFAAPTGPYFFYGTLSDPSMLRDILGLQSEPKLRPAFILGYDCKLWGQYPALVDAPGSRVKGTVYNVQTVEHGERLAAYETNNYHARPCRIHYLDKEYPPQDLGHTFMFVGNVQDLSEGEFDLKVWLKRIGRQPTIANVDARGIDK</sequence>
<dbReference type="PANTHER" id="PTHR31544">
    <property type="entry name" value="AIG2-LIKE PROTEIN D"/>
    <property type="match status" value="1"/>
</dbReference>
<proteinExistence type="inferred from homology"/>
<keyword evidence="2" id="KW-0808">Transferase</keyword>
<reference evidence="5 6" key="1">
    <citation type="submission" date="2015-04" db="EMBL/GenBank/DDBJ databases">
        <authorList>
            <person name="Syromyatnikov M.Y."/>
            <person name="Popov V.N."/>
        </authorList>
    </citation>
    <scope>NUCLEOTIDE SEQUENCE [LARGE SCALE GENOMIC DNA]</scope>
    <source>
        <strain evidence="5">WF-38-12</strain>
    </source>
</reference>
<dbReference type="GO" id="GO:0016740">
    <property type="term" value="F:transferase activity"/>
    <property type="evidence" value="ECO:0007669"/>
    <property type="project" value="UniProtKB-KW"/>
</dbReference>
<dbReference type="Proteomes" id="UP000054383">
    <property type="component" value="Unassembled WGS sequence"/>
</dbReference>
<dbReference type="Pfam" id="PF06094">
    <property type="entry name" value="GGACT"/>
    <property type="match status" value="1"/>
</dbReference>
<evidence type="ECO:0000313" key="6">
    <source>
        <dbReference type="Proteomes" id="UP000054383"/>
    </source>
</evidence>
<dbReference type="InterPro" id="IPR045038">
    <property type="entry name" value="AIG2-like"/>
</dbReference>
<dbReference type="Gene3D" id="3.10.490.10">
    <property type="entry name" value="Gamma-glutamyl cyclotransferase-like"/>
    <property type="match status" value="1"/>
</dbReference>
<dbReference type="PANTHER" id="PTHR31544:SF4">
    <property type="entry name" value="GAMMA-GLUTAMYLCYCLOTRANSFERASE-RELATED"/>
    <property type="match status" value="1"/>
</dbReference>
<dbReference type="EMBL" id="CVMT01000018">
    <property type="protein sequence ID" value="CRG92800.1"/>
    <property type="molecule type" value="Genomic_DNA"/>
</dbReference>
<evidence type="ECO:0000256" key="2">
    <source>
        <dbReference type="ARBA" id="ARBA00022679"/>
    </source>
</evidence>
<evidence type="ECO:0000256" key="1">
    <source>
        <dbReference type="ARBA" id="ARBA00008861"/>
    </source>
</evidence>
<dbReference type="AlphaFoldDB" id="A0A0U1MCR4"/>
<dbReference type="OMA" id="FKLWGPY"/>
<protein>
    <recommendedName>
        <fullName evidence="3">Putative gamma-glutamylcyclotransferase</fullName>
    </recommendedName>
</protein>
<name>A0A0U1MCR4_TALIS</name>
<comment type="similarity">
    <text evidence="1">Belongs to the gamma-glutamylcyclotransferase family.</text>
</comment>
<feature type="domain" description="Gamma-glutamylcyclotransferase AIG2-like" evidence="4">
    <location>
        <begin position="60"/>
        <end position="144"/>
    </location>
</feature>
<gene>
    <name evidence="5" type="ORF">PISL3812_09867</name>
</gene>
<dbReference type="SUPFAM" id="SSF110857">
    <property type="entry name" value="Gamma-glutamyl cyclotransferase-like"/>
    <property type="match status" value="1"/>
</dbReference>
<accession>A0A0U1MCR4</accession>
<evidence type="ECO:0000259" key="4">
    <source>
        <dbReference type="Pfam" id="PF06094"/>
    </source>
</evidence>